<evidence type="ECO:0000313" key="2">
    <source>
        <dbReference type="EMBL" id="CAD9340936.1"/>
    </source>
</evidence>
<organism evidence="2">
    <name type="scientific">Ditylum brightwellii</name>
    <dbReference type="NCBI Taxonomy" id="49249"/>
    <lineage>
        <taxon>Eukaryota</taxon>
        <taxon>Sar</taxon>
        <taxon>Stramenopiles</taxon>
        <taxon>Ochrophyta</taxon>
        <taxon>Bacillariophyta</taxon>
        <taxon>Mediophyceae</taxon>
        <taxon>Lithodesmiophycidae</taxon>
        <taxon>Lithodesmiales</taxon>
        <taxon>Lithodesmiaceae</taxon>
        <taxon>Ditylum</taxon>
    </lineage>
</organism>
<sequence length="245" mass="26833">MTSIRTNTSTGTMQGSMQTPPVAVLGIAGTGKNKGCFSPLKNKTVSPVPSSDKRKRRACRVSDYSLREILRKNEDVNDDCSFILTNPGSPRREPKLRFSSVPPASITVRPLPCRRLRTQKELKDLFSSPIASLAPTSPSLTPQKPSQTSHAQQAHAVIQNVANEDADGVPRCLPSSKRHHASRISSIFQKIDEEITTNTSDVDDLVLVSPRSLVEASFHSISLNHGSTILRPRASVPNRIMRYSP</sequence>
<feature type="compositionally biased region" description="Polar residues" evidence="1">
    <location>
        <begin position="134"/>
        <end position="152"/>
    </location>
</feature>
<feature type="region of interest" description="Disordered" evidence="1">
    <location>
        <begin position="127"/>
        <end position="154"/>
    </location>
</feature>
<accession>A0A7S1ZJL0</accession>
<evidence type="ECO:0000256" key="1">
    <source>
        <dbReference type="SAM" id="MobiDB-lite"/>
    </source>
</evidence>
<proteinExistence type="predicted"/>
<name>A0A7S1ZJL0_9STRA</name>
<gene>
    <name evidence="2" type="ORF">DBRI1063_LOCUS16520</name>
</gene>
<protein>
    <submittedName>
        <fullName evidence="2">Uncharacterized protein</fullName>
    </submittedName>
</protein>
<reference evidence="2" key="1">
    <citation type="submission" date="2021-01" db="EMBL/GenBank/DDBJ databases">
        <authorList>
            <person name="Corre E."/>
            <person name="Pelletier E."/>
            <person name="Niang G."/>
            <person name="Scheremetjew M."/>
            <person name="Finn R."/>
            <person name="Kale V."/>
            <person name="Holt S."/>
            <person name="Cochrane G."/>
            <person name="Meng A."/>
            <person name="Brown T."/>
            <person name="Cohen L."/>
        </authorList>
    </citation>
    <scope>NUCLEOTIDE SEQUENCE</scope>
    <source>
        <strain evidence="2">Pop2</strain>
    </source>
</reference>
<dbReference type="EMBL" id="HBGN01025772">
    <property type="protein sequence ID" value="CAD9340936.1"/>
    <property type="molecule type" value="Transcribed_RNA"/>
</dbReference>
<dbReference type="AlphaFoldDB" id="A0A7S1ZJL0"/>